<feature type="transmembrane region" description="Helical" evidence="2">
    <location>
        <begin position="209"/>
        <end position="228"/>
    </location>
</feature>
<organism evidence="3 4">
    <name type="scientific">Tilletia controversa</name>
    <name type="common">dwarf bunt fungus</name>
    <dbReference type="NCBI Taxonomy" id="13291"/>
    <lineage>
        <taxon>Eukaryota</taxon>
        <taxon>Fungi</taxon>
        <taxon>Dikarya</taxon>
        <taxon>Basidiomycota</taxon>
        <taxon>Ustilaginomycotina</taxon>
        <taxon>Exobasidiomycetes</taxon>
        <taxon>Tilletiales</taxon>
        <taxon>Tilletiaceae</taxon>
        <taxon>Tilletia</taxon>
    </lineage>
</organism>
<dbReference type="Proteomes" id="UP000077684">
    <property type="component" value="Unassembled WGS sequence"/>
</dbReference>
<keyword evidence="4" id="KW-1185">Reference proteome</keyword>
<feature type="transmembrane region" description="Helical" evidence="2">
    <location>
        <begin position="58"/>
        <end position="77"/>
    </location>
</feature>
<evidence type="ECO:0000256" key="2">
    <source>
        <dbReference type="SAM" id="Phobius"/>
    </source>
</evidence>
<keyword evidence="2" id="KW-0472">Membrane</keyword>
<comment type="caution">
    <text evidence="3">The sequence shown here is derived from an EMBL/GenBank/DDBJ whole genome shotgun (WGS) entry which is preliminary data.</text>
</comment>
<name>A0A8X7MRH8_9BASI</name>
<evidence type="ECO:0000313" key="4">
    <source>
        <dbReference type="Proteomes" id="UP000077684"/>
    </source>
</evidence>
<reference evidence="3" key="2">
    <citation type="journal article" date="2019" name="IMA Fungus">
        <title>Genome sequencing and comparison of five Tilletia species to identify candidate genes for the detection of regulated species infecting wheat.</title>
        <authorList>
            <person name="Nguyen H.D.T."/>
            <person name="Sultana T."/>
            <person name="Kesanakurti P."/>
            <person name="Hambleton S."/>
        </authorList>
    </citation>
    <scope>NUCLEOTIDE SEQUENCE</scope>
    <source>
        <strain evidence="3">DAOMC 236426</strain>
    </source>
</reference>
<evidence type="ECO:0000313" key="3">
    <source>
        <dbReference type="EMBL" id="KAE8245672.1"/>
    </source>
</evidence>
<proteinExistence type="predicted"/>
<feature type="region of interest" description="Disordered" evidence="1">
    <location>
        <begin position="297"/>
        <end position="366"/>
    </location>
</feature>
<accession>A0A8X7MRH8</accession>
<feature type="transmembrane region" description="Helical" evidence="2">
    <location>
        <begin position="89"/>
        <end position="109"/>
    </location>
</feature>
<feature type="compositionally biased region" description="Polar residues" evidence="1">
    <location>
        <begin position="410"/>
        <end position="439"/>
    </location>
</feature>
<keyword evidence="2" id="KW-0812">Transmembrane</keyword>
<gene>
    <name evidence="3" type="ORF">A4X06_0g5502</name>
</gene>
<reference evidence="3" key="1">
    <citation type="submission" date="2016-04" db="EMBL/GenBank/DDBJ databases">
        <authorList>
            <person name="Nguyen H.D."/>
            <person name="Samba Siva P."/>
            <person name="Cullis J."/>
            <person name="Levesque C.A."/>
            <person name="Hambleton S."/>
        </authorList>
    </citation>
    <scope>NUCLEOTIDE SEQUENCE</scope>
    <source>
        <strain evidence="3">DAOMC 236426</strain>
    </source>
</reference>
<sequence>MSDSSSFPPFARHDYQRMVLLTCLSSAESGVWLWELAYGIRFDWMLLTGQHSVRPSMVFYLLLRIAYTCQVFASFALLGNSKSLDCTLVLSILSVSVYVSGFAASSIFASRALSAWGKSRLIAAILSVLVLGQFGVLISNITSLRGNMVYVPYVGWRCIGEGAWWSEIFRQAAYNAAYDIFLAMMTLFRLRKNAKDVQLLHIVVRDVKILGGLAIFPTGVMLIVYVITQSDVVGSASLPTAVLIRAIIASRSYQQVFRMGQTADFKERRILSKIANGEILDADALRGSFLPMRTLKTEAAPAEQASETRTSKSGRDSTIPLTQDVEAQQPAVQVTFDDDSASESPRQSPITGRAPAMPRNNSATRLSGIPESAWTTHCSTNVIFQHRNSKHFGPPFDEVDTRADGVSELQTDRSNSIASTQRGKATSSTVPTHKSSQGSLKAKKQGESPSRSRILASIDSALVSHPPTPIRLVSGDSSAQERPHVFIPSSGPSFSFTETTQRLKKK</sequence>
<feature type="region of interest" description="Disordered" evidence="1">
    <location>
        <begin position="410"/>
        <end position="506"/>
    </location>
</feature>
<evidence type="ECO:0000256" key="1">
    <source>
        <dbReference type="SAM" id="MobiDB-lite"/>
    </source>
</evidence>
<keyword evidence="2" id="KW-1133">Transmembrane helix</keyword>
<feature type="compositionally biased region" description="Polar residues" evidence="1">
    <location>
        <begin position="490"/>
        <end position="500"/>
    </location>
</feature>
<feature type="transmembrane region" description="Helical" evidence="2">
    <location>
        <begin position="172"/>
        <end position="188"/>
    </location>
</feature>
<dbReference type="EMBL" id="LWDE02000683">
    <property type="protein sequence ID" value="KAE8245672.1"/>
    <property type="molecule type" value="Genomic_DNA"/>
</dbReference>
<feature type="transmembrane region" description="Helical" evidence="2">
    <location>
        <begin position="15"/>
        <end position="37"/>
    </location>
</feature>
<feature type="transmembrane region" description="Helical" evidence="2">
    <location>
        <begin position="121"/>
        <end position="141"/>
    </location>
</feature>
<protein>
    <submittedName>
        <fullName evidence="3">Uncharacterized protein</fullName>
    </submittedName>
</protein>
<dbReference type="AlphaFoldDB" id="A0A8X7MRH8"/>